<keyword evidence="4" id="KW-1185">Reference proteome</keyword>
<evidence type="ECO:0000313" key="3">
    <source>
        <dbReference type="EMBL" id="KAK2613210.1"/>
    </source>
</evidence>
<dbReference type="SUPFAM" id="SSF48403">
    <property type="entry name" value="Ankyrin repeat"/>
    <property type="match status" value="1"/>
</dbReference>
<keyword evidence="1" id="KW-0040">ANK repeat</keyword>
<dbReference type="Proteomes" id="UP001265746">
    <property type="component" value="Unassembled WGS sequence"/>
</dbReference>
<feature type="repeat" description="ANK" evidence="1">
    <location>
        <begin position="645"/>
        <end position="677"/>
    </location>
</feature>
<dbReference type="SMART" id="SM00248">
    <property type="entry name" value="ANK"/>
    <property type="match status" value="7"/>
</dbReference>
<dbReference type="InterPro" id="IPR052895">
    <property type="entry name" value="HetReg/Transcr_Mod"/>
</dbReference>
<sequence>MATPYKYNRIDLTTDAIRLTRLLKGDDGQPIRCEIFETFLHQVEGVPYEALSYVWGSEESVDKIWLDECPFQVTKNLYQALTHLRRPDEDRILWIDAICIDQSHNAERSHQVGQMRLVYQNAQRVIVWLGVSNEQIDCLFDWMACLDQRVLTMARPHTISSWQLQWELVVRHPHKEVPYNVIRQALRDILRREWFSRIWVLQEGALAKSAMIICGRKGVSSRTFVVMPSVLNIDCHEGEQARLEILPGVLRANAWWSGGDSTELLTLLRKFGRSKSGDPHDLIYALLGLSTDAYTSDLLRPNYQINLQETVQMSIAYLSMRSRDLPEHSPLQGLPIWTIEEFLDALQDLTFHVFRWAMDHAHDKLLTDLLQSQIEKPDNKRIRQYMSYAGYHGCLVKIAMKKANLALLELILQIRCVDPYAVDSEGSKPLLQLLSQLPGFEVFPTNSDGDTELLSATKRGDLSAVNMLLKSPDFDLSLVDGNGDGPLNIAVRRGYEEIVELLLKESKEEHRKHKGSDGWTPFELALMGGPPGIIGRLLDYEHFSVTEAVLANRSDLVCRILDFEPRQVEGTGLGTEQTPLRAAAKAGKTNMVALLLDRGAEINSTGECETSTALWLAASHGHLETVRYLIEKGADIELMSLDGTTKKSPLWAAASKGHGEIVMCLLNAGAKAELEADDLPAIKDRPESAIILWAATHGGHMEIVRAFEEEGVDVQVS</sequence>
<dbReference type="Gene3D" id="1.25.40.20">
    <property type="entry name" value="Ankyrin repeat-containing domain"/>
    <property type="match status" value="2"/>
</dbReference>
<dbReference type="PANTHER" id="PTHR24148:SF78">
    <property type="entry name" value="HETEROKARYON INCOMPATIBILITY DOMAIN-CONTAINING PROTEIN"/>
    <property type="match status" value="1"/>
</dbReference>
<dbReference type="Pfam" id="PF00023">
    <property type="entry name" value="Ank"/>
    <property type="match status" value="1"/>
</dbReference>
<dbReference type="PROSITE" id="PS50088">
    <property type="entry name" value="ANK_REPEAT"/>
    <property type="match status" value="4"/>
</dbReference>
<evidence type="ECO:0000313" key="4">
    <source>
        <dbReference type="Proteomes" id="UP001265746"/>
    </source>
</evidence>
<gene>
    <name evidence="3" type="ORF">N8I77_000137</name>
</gene>
<feature type="repeat" description="ANK" evidence="1">
    <location>
        <begin position="609"/>
        <end position="641"/>
    </location>
</feature>
<protein>
    <recommendedName>
        <fullName evidence="2">Heterokaryon incompatibility domain-containing protein</fullName>
    </recommendedName>
</protein>
<feature type="repeat" description="ANK" evidence="1">
    <location>
        <begin position="482"/>
        <end position="514"/>
    </location>
</feature>
<accession>A0AAD9SMY9</accession>
<evidence type="ECO:0000256" key="1">
    <source>
        <dbReference type="PROSITE-ProRule" id="PRU00023"/>
    </source>
</evidence>
<comment type="caution">
    <text evidence="3">The sequence shown here is derived from an EMBL/GenBank/DDBJ whole genome shotgun (WGS) entry which is preliminary data.</text>
</comment>
<reference evidence="3" key="1">
    <citation type="submission" date="2023-06" db="EMBL/GenBank/DDBJ databases">
        <authorList>
            <person name="Noh H."/>
        </authorList>
    </citation>
    <scope>NUCLEOTIDE SEQUENCE</scope>
    <source>
        <strain evidence="3">DUCC20226</strain>
    </source>
</reference>
<dbReference type="EMBL" id="JAUJFL010000001">
    <property type="protein sequence ID" value="KAK2613210.1"/>
    <property type="molecule type" value="Genomic_DNA"/>
</dbReference>
<organism evidence="3 4">
    <name type="scientific">Phomopsis amygdali</name>
    <name type="common">Fusicoccum amygdali</name>
    <dbReference type="NCBI Taxonomy" id="1214568"/>
    <lineage>
        <taxon>Eukaryota</taxon>
        <taxon>Fungi</taxon>
        <taxon>Dikarya</taxon>
        <taxon>Ascomycota</taxon>
        <taxon>Pezizomycotina</taxon>
        <taxon>Sordariomycetes</taxon>
        <taxon>Sordariomycetidae</taxon>
        <taxon>Diaporthales</taxon>
        <taxon>Diaporthaceae</taxon>
        <taxon>Diaporthe</taxon>
    </lineage>
</organism>
<name>A0AAD9SMY9_PHOAM</name>
<feature type="domain" description="Heterokaryon incompatibility" evidence="2">
    <location>
        <begin position="48"/>
        <end position="203"/>
    </location>
</feature>
<proteinExistence type="predicted"/>
<dbReference type="InterPro" id="IPR036770">
    <property type="entry name" value="Ankyrin_rpt-contain_sf"/>
</dbReference>
<dbReference type="InterPro" id="IPR010730">
    <property type="entry name" value="HET"/>
</dbReference>
<dbReference type="PANTHER" id="PTHR24148">
    <property type="entry name" value="ANKYRIN REPEAT DOMAIN-CONTAINING PROTEIN 39 HOMOLOG-RELATED"/>
    <property type="match status" value="1"/>
</dbReference>
<dbReference type="InterPro" id="IPR002110">
    <property type="entry name" value="Ankyrin_rpt"/>
</dbReference>
<evidence type="ECO:0000259" key="2">
    <source>
        <dbReference type="Pfam" id="PF06985"/>
    </source>
</evidence>
<feature type="repeat" description="ANK" evidence="1">
    <location>
        <begin position="575"/>
        <end position="607"/>
    </location>
</feature>
<dbReference type="PROSITE" id="PS50297">
    <property type="entry name" value="ANK_REP_REGION"/>
    <property type="match status" value="3"/>
</dbReference>
<dbReference type="AlphaFoldDB" id="A0AAD9SMY9"/>
<dbReference type="Pfam" id="PF12796">
    <property type="entry name" value="Ank_2"/>
    <property type="match status" value="2"/>
</dbReference>
<dbReference type="Pfam" id="PF06985">
    <property type="entry name" value="HET"/>
    <property type="match status" value="1"/>
</dbReference>